<keyword evidence="1" id="KW-0812">Transmembrane</keyword>
<keyword evidence="1" id="KW-1133">Transmembrane helix</keyword>
<comment type="caution">
    <text evidence="2">The sequence shown here is derived from an EMBL/GenBank/DDBJ whole genome shotgun (WGS) entry which is preliminary data.</text>
</comment>
<feature type="transmembrane region" description="Helical" evidence="1">
    <location>
        <begin position="113"/>
        <end position="133"/>
    </location>
</feature>
<evidence type="ECO:0000313" key="3">
    <source>
        <dbReference type="Proteomes" id="UP000536835"/>
    </source>
</evidence>
<evidence type="ECO:0000256" key="1">
    <source>
        <dbReference type="SAM" id="Phobius"/>
    </source>
</evidence>
<gene>
    <name evidence="2" type="ORF">HK107_07980</name>
</gene>
<accession>A0A7Y3RMZ9</accession>
<keyword evidence="1" id="KW-0472">Membrane</keyword>
<feature type="transmembrane region" description="Helical" evidence="1">
    <location>
        <begin position="28"/>
        <end position="49"/>
    </location>
</feature>
<dbReference type="Proteomes" id="UP000536835">
    <property type="component" value="Unassembled WGS sequence"/>
</dbReference>
<dbReference type="EMBL" id="JABFCX010000002">
    <property type="protein sequence ID" value="NNU16257.1"/>
    <property type="molecule type" value="Genomic_DNA"/>
</dbReference>
<dbReference type="RefSeq" id="WP_173198330.1">
    <property type="nucleotide sequence ID" value="NZ_JABFCX010000002.1"/>
</dbReference>
<reference evidence="2 3" key="1">
    <citation type="submission" date="2020-05" db="EMBL/GenBank/DDBJ databases">
        <title>Parvularcula mediterraneae sp. nov., isolated from polypropylene straw from shallow seawater of the seashore of Laganas in Zakynthos island, Greece.</title>
        <authorList>
            <person name="Szabo I."/>
            <person name="Al-Omari J."/>
            <person name="Rado J."/>
            <person name="Szerdahelyi G.S."/>
        </authorList>
    </citation>
    <scope>NUCLEOTIDE SEQUENCE [LARGE SCALE GENOMIC DNA]</scope>
    <source>
        <strain evidence="2 3">ZS-1/3</strain>
    </source>
</reference>
<sequence length="156" mass="18122">MRLFERIFGTKDYRLRLTEELRGHPLRLIAPFISLAFFVGLGGAMLFDMTEVFQHWVDDAYQLILRKTFLWLFVVGLSLLSTYMALSMRIIWRVKNEFHGRPSWARRAFRRLGLSYALAIPAVIVGSILTSVIRGEEVFPHPDPYRNEYGSHSSVD</sequence>
<evidence type="ECO:0000313" key="2">
    <source>
        <dbReference type="EMBL" id="NNU16257.1"/>
    </source>
</evidence>
<proteinExistence type="predicted"/>
<protein>
    <submittedName>
        <fullName evidence="2">Uncharacterized protein</fullName>
    </submittedName>
</protein>
<dbReference type="AlphaFoldDB" id="A0A7Y3RMZ9"/>
<keyword evidence="3" id="KW-1185">Reference proteome</keyword>
<name>A0A7Y3RMZ9_9PROT</name>
<feature type="transmembrane region" description="Helical" evidence="1">
    <location>
        <begin position="69"/>
        <end position="92"/>
    </location>
</feature>
<organism evidence="2 3">
    <name type="scientific">Parvularcula mediterranea</name>
    <dbReference type="NCBI Taxonomy" id="2732508"/>
    <lineage>
        <taxon>Bacteria</taxon>
        <taxon>Pseudomonadati</taxon>
        <taxon>Pseudomonadota</taxon>
        <taxon>Alphaproteobacteria</taxon>
        <taxon>Parvularculales</taxon>
        <taxon>Parvularculaceae</taxon>
        <taxon>Parvularcula</taxon>
    </lineage>
</organism>